<evidence type="ECO:0000256" key="11">
    <source>
        <dbReference type="ARBA" id="ARBA00022801"/>
    </source>
</evidence>
<feature type="binding site" evidence="15">
    <location>
        <position position="237"/>
    </location>
    <ligand>
        <name>a divalent metal cation</name>
        <dbReference type="ChEBI" id="CHEBI:60240"/>
    </ligand>
</feature>
<feature type="active site" description="Proton donor/acceptor" evidence="14">
    <location>
        <position position="237"/>
    </location>
</feature>
<evidence type="ECO:0000256" key="15">
    <source>
        <dbReference type="PIRSR" id="PIRSR605511-2"/>
    </source>
</evidence>
<dbReference type="InterPro" id="IPR011042">
    <property type="entry name" value="6-blade_b-propeller_TolB-like"/>
</dbReference>
<feature type="domain" description="SMP-30/Gluconolactonase/LRE-like region" evidence="17">
    <location>
        <begin position="39"/>
        <end position="296"/>
    </location>
</feature>
<dbReference type="Gene3D" id="2.120.10.30">
    <property type="entry name" value="TolB, C-terminal domain"/>
    <property type="match status" value="2"/>
</dbReference>
<dbReference type="InterPro" id="IPR008367">
    <property type="entry name" value="Regucalcin"/>
</dbReference>
<dbReference type="PANTHER" id="PTHR10907:SF66">
    <property type="entry name" value="MIP34848P1-RELATED"/>
    <property type="match status" value="1"/>
</dbReference>
<keyword evidence="19" id="KW-1185">Reference proteome</keyword>
<comment type="catalytic activity">
    <reaction evidence="1">
        <text>D-glucono-1,5-lactone + H2O = D-gluconate + H(+)</text>
        <dbReference type="Rhea" id="RHEA:10440"/>
        <dbReference type="ChEBI" id="CHEBI:15377"/>
        <dbReference type="ChEBI" id="CHEBI:15378"/>
        <dbReference type="ChEBI" id="CHEBI:16217"/>
        <dbReference type="ChEBI" id="CHEBI:18391"/>
        <dbReference type="EC" id="3.1.1.17"/>
    </reaction>
</comment>
<dbReference type="GO" id="GO:0005737">
    <property type="term" value="C:cytoplasm"/>
    <property type="evidence" value="ECO:0007669"/>
    <property type="project" value="UniProtKB-SubCell"/>
</dbReference>
<evidence type="ECO:0000256" key="1">
    <source>
        <dbReference type="ARBA" id="ARBA00001589"/>
    </source>
</evidence>
<dbReference type="InterPro" id="IPR013658">
    <property type="entry name" value="SGL"/>
</dbReference>
<dbReference type="GO" id="GO:0004341">
    <property type="term" value="F:gluconolactonase activity"/>
    <property type="evidence" value="ECO:0007669"/>
    <property type="project" value="UniProtKB-EC"/>
</dbReference>
<keyword evidence="9" id="KW-0963">Cytoplasm</keyword>
<dbReference type="Pfam" id="PF08450">
    <property type="entry name" value="SGL"/>
    <property type="match status" value="2"/>
</dbReference>
<keyword evidence="10 15" id="KW-0479">Metal-binding</keyword>
<evidence type="ECO:0000256" key="8">
    <source>
        <dbReference type="ARBA" id="ARBA00016808"/>
    </source>
</evidence>
<dbReference type="EC" id="3.1.1.17" evidence="7"/>
<reference evidence="18 19" key="1">
    <citation type="submission" date="2020-02" db="EMBL/GenBank/DDBJ databases">
        <title>Relaxed selection underlies rapid genomic changes in the transitions from sociality to social parasitism in ants.</title>
        <authorList>
            <person name="Bi X."/>
        </authorList>
    </citation>
    <scope>NUCLEOTIDE SEQUENCE [LARGE SCALE GENOMIC DNA]</scope>
    <source>
        <strain evidence="18">BGI-DK2014b</strain>
        <tissue evidence="18">Whole body</tissue>
    </source>
</reference>
<feature type="binding site" evidence="15">
    <location>
        <position position="41"/>
    </location>
    <ligand>
        <name>a divalent metal cation</name>
        <dbReference type="ChEBI" id="CHEBI:60240"/>
    </ligand>
</feature>
<keyword evidence="16" id="KW-0732">Signal</keyword>
<dbReference type="Proteomes" id="UP000670152">
    <property type="component" value="Unassembled WGS sequence"/>
</dbReference>
<evidence type="ECO:0000256" key="9">
    <source>
        <dbReference type="ARBA" id="ARBA00022490"/>
    </source>
</evidence>
<evidence type="ECO:0000256" key="16">
    <source>
        <dbReference type="SAM" id="SignalP"/>
    </source>
</evidence>
<proteinExistence type="inferred from homology"/>
<comment type="caution">
    <text evidence="18">The sequence shown here is derived from an EMBL/GenBank/DDBJ whole genome shotgun (WGS) entry which is preliminary data.</text>
</comment>
<feature type="binding site" evidence="15">
    <location>
        <position position="185"/>
    </location>
    <ligand>
        <name>a divalent metal cation</name>
        <dbReference type="ChEBI" id="CHEBI:60240"/>
    </ligand>
</feature>
<evidence type="ECO:0000256" key="5">
    <source>
        <dbReference type="ARBA" id="ARBA00004496"/>
    </source>
</evidence>
<feature type="binding site" evidence="15">
    <location>
        <position position="133"/>
    </location>
    <ligand>
        <name>substrate</name>
    </ligand>
</feature>
<feature type="non-terminal residue" evidence="18">
    <location>
        <position position="601"/>
    </location>
</feature>
<evidence type="ECO:0000256" key="14">
    <source>
        <dbReference type="PIRSR" id="PIRSR605511-1"/>
    </source>
</evidence>
<evidence type="ECO:0000256" key="7">
    <source>
        <dbReference type="ARBA" id="ARBA00013227"/>
    </source>
</evidence>
<keyword evidence="12" id="KW-0106">Calcium</keyword>
<organism evidence="18 19">
    <name type="scientific">Acromyrmex heyeri</name>
    <dbReference type="NCBI Taxonomy" id="230685"/>
    <lineage>
        <taxon>Eukaryota</taxon>
        <taxon>Metazoa</taxon>
        <taxon>Ecdysozoa</taxon>
        <taxon>Arthropoda</taxon>
        <taxon>Hexapoda</taxon>
        <taxon>Insecta</taxon>
        <taxon>Pterygota</taxon>
        <taxon>Neoptera</taxon>
        <taxon>Endopterygota</taxon>
        <taxon>Hymenoptera</taxon>
        <taxon>Apocrita</taxon>
        <taxon>Aculeata</taxon>
        <taxon>Formicoidea</taxon>
        <taxon>Formicidae</taxon>
        <taxon>Myrmicinae</taxon>
        <taxon>Acromyrmex</taxon>
    </lineage>
</organism>
<keyword evidence="15" id="KW-0862">Zinc</keyword>
<dbReference type="GO" id="GO:0005509">
    <property type="term" value="F:calcium ion binding"/>
    <property type="evidence" value="ECO:0007669"/>
    <property type="project" value="InterPro"/>
</dbReference>
<evidence type="ECO:0000256" key="10">
    <source>
        <dbReference type="ARBA" id="ARBA00022723"/>
    </source>
</evidence>
<evidence type="ECO:0000256" key="4">
    <source>
        <dbReference type="ARBA" id="ARBA00001946"/>
    </source>
</evidence>
<feature type="binding site" evidence="15">
    <location>
        <position position="135"/>
    </location>
    <ligand>
        <name>substrate</name>
    </ligand>
</feature>
<evidence type="ECO:0000256" key="6">
    <source>
        <dbReference type="ARBA" id="ARBA00008853"/>
    </source>
</evidence>
<dbReference type="PRINTS" id="PR01791">
    <property type="entry name" value="REGUCALCIN"/>
</dbReference>
<dbReference type="InterPro" id="IPR005511">
    <property type="entry name" value="SMP-30"/>
</dbReference>
<evidence type="ECO:0000259" key="17">
    <source>
        <dbReference type="Pfam" id="PF08450"/>
    </source>
</evidence>
<keyword evidence="11" id="KW-0378">Hydrolase</keyword>
<feature type="binding site" evidence="15">
    <location>
        <position position="153"/>
    </location>
    <ligand>
        <name>substrate</name>
    </ligand>
</feature>
<evidence type="ECO:0000256" key="3">
    <source>
        <dbReference type="ARBA" id="ARBA00001936"/>
    </source>
</evidence>
<name>A0A836FR38_9HYME</name>
<comment type="similarity">
    <text evidence="6">Belongs to the SMP-30/CGR1 family.</text>
</comment>
<feature type="non-terminal residue" evidence="18">
    <location>
        <position position="1"/>
    </location>
</feature>
<comment type="cofactor">
    <cofactor evidence="4">
        <name>Mg(2+)</name>
        <dbReference type="ChEBI" id="CHEBI:18420"/>
    </cofactor>
</comment>
<comment type="cofactor">
    <cofactor evidence="2">
        <name>Ca(2+)</name>
        <dbReference type="ChEBI" id="CHEBI:29108"/>
    </cofactor>
</comment>
<dbReference type="EMBL" id="JAANIB010006018">
    <property type="protein sequence ID" value="KAG5330002.1"/>
    <property type="molecule type" value="Genomic_DNA"/>
</dbReference>
<feature type="domain" description="SMP-30/Gluconolactonase/LRE-like region" evidence="17">
    <location>
        <begin position="340"/>
        <end position="563"/>
    </location>
</feature>
<evidence type="ECO:0000313" key="18">
    <source>
        <dbReference type="EMBL" id="KAG5330002.1"/>
    </source>
</evidence>
<evidence type="ECO:0000256" key="13">
    <source>
        <dbReference type="ARBA" id="ARBA00032464"/>
    </source>
</evidence>
<comment type="cofactor">
    <cofactor evidence="3">
        <name>Mn(2+)</name>
        <dbReference type="ChEBI" id="CHEBI:29035"/>
    </cofactor>
</comment>
<feature type="chain" id="PRO_5032999418" description="Regucalcin" evidence="16">
    <location>
        <begin position="25"/>
        <end position="601"/>
    </location>
</feature>
<dbReference type="OrthoDB" id="423498at2759"/>
<dbReference type="AlphaFoldDB" id="A0A836FR38"/>
<dbReference type="PANTHER" id="PTHR10907">
    <property type="entry name" value="REGUCALCIN"/>
    <property type="match status" value="1"/>
</dbReference>
<evidence type="ECO:0000256" key="2">
    <source>
        <dbReference type="ARBA" id="ARBA00001913"/>
    </source>
</evidence>
<dbReference type="GO" id="GO:0030234">
    <property type="term" value="F:enzyme regulator activity"/>
    <property type="evidence" value="ECO:0007669"/>
    <property type="project" value="InterPro"/>
</dbReference>
<evidence type="ECO:0000313" key="19">
    <source>
        <dbReference type="Proteomes" id="UP000670152"/>
    </source>
</evidence>
<dbReference type="GO" id="GO:0019853">
    <property type="term" value="P:L-ascorbic acid biosynthetic process"/>
    <property type="evidence" value="ECO:0007669"/>
    <property type="project" value="TreeGrafter"/>
</dbReference>
<comment type="cofactor">
    <cofactor evidence="15">
        <name>Zn(2+)</name>
        <dbReference type="ChEBI" id="CHEBI:29105"/>
    </cofactor>
    <text evidence="15">Binds 1 divalent metal cation per subunit.</text>
</comment>
<feature type="signal peptide" evidence="16">
    <location>
        <begin position="1"/>
        <end position="24"/>
    </location>
</feature>
<protein>
    <recommendedName>
        <fullName evidence="8">Regucalcin</fullName>
        <ecNumber evidence="7">3.1.1.17</ecNumber>
    </recommendedName>
    <alternativeName>
        <fullName evidence="13">Gluconolactonase</fullName>
    </alternativeName>
</protein>
<dbReference type="FunFam" id="2.120.10.30:FF:000027">
    <property type="entry name" value="Regucalcin homologue"/>
    <property type="match status" value="1"/>
</dbReference>
<comment type="subcellular location">
    <subcellularLocation>
        <location evidence="5">Cytoplasm</location>
    </subcellularLocation>
</comment>
<evidence type="ECO:0000256" key="12">
    <source>
        <dbReference type="ARBA" id="ARBA00022837"/>
    </source>
</evidence>
<dbReference type="SUPFAM" id="SSF63829">
    <property type="entry name" value="Calcium-dependent phosphotriesterase"/>
    <property type="match status" value="2"/>
</dbReference>
<gene>
    <name evidence="18" type="primary">Rgn_1</name>
    <name evidence="18" type="ORF">G6Z77_0002049</name>
</gene>
<sequence length="601" mass="65532">MRRAICKYVSLVCILVALVHGGQARKNVKVEKVTDTYGLSEGPHWDHRTQKLYFVDIYNQYVRRLDPATGVVTSAYIDHGTVGVAVPVDDSVDQLIVGSGKDVILVTWDGESNKSKVPVKVLCSVDSPEAQTRINDGKVDSAGRFWLGTMGNEVNGQIASNLGTLYRVDDDLEPKKKISPVTISNGLAWNIEDDTLYYIDSTPRQVAAYDYNPNNGTISNKRIVFDLNKTDLKGLPDGMTIDTDGNLWIALFGGSRVICVDPKTKKVLCKVEIPAENVTSVAFGGPLLDTLYVTTSGFNISAEQRQATPYAGAIFAVTGLEVRGLLANSFTMIDFHNALSEHGNIGVAIPVAGMIDKFVAGAGKDVVLVTWDGKSNKSNVPVKVLFSLDSQVSTRTYDGKVDPTGRLWIGTMSDKVAMTDMNKMAVIPKQGSLYRINDDLKPEKKISPVTISNGLAWNRQHSLMYYIDTLTQIVAYDYSPNNGTISNKKIIFDLNRTNLKGLLDGMTIDTNGNIWIALFGGSRVIGVRPKTGTVLCKVELPVKNVISATFGGPLLDTLYVTTTGYILDKEQILNPQAGAVFAIKGLEVRGVPDNMFKLAKY</sequence>
<dbReference type="PRINTS" id="PR01790">
    <property type="entry name" value="SMP30FAMILY"/>
</dbReference>
<accession>A0A836FR38</accession>